<reference evidence="2 3" key="1">
    <citation type="journal article" date="2016" name="Sci. Rep.">
        <title>The Dendrobium catenatum Lindl. genome sequence provides insights into polysaccharide synthase, floral development and adaptive evolution.</title>
        <authorList>
            <person name="Zhang G.Q."/>
            <person name="Xu Q."/>
            <person name="Bian C."/>
            <person name="Tsai W.C."/>
            <person name="Yeh C.M."/>
            <person name="Liu K.W."/>
            <person name="Yoshida K."/>
            <person name="Zhang L.S."/>
            <person name="Chang S.B."/>
            <person name="Chen F."/>
            <person name="Shi Y."/>
            <person name="Su Y.Y."/>
            <person name="Zhang Y.Q."/>
            <person name="Chen L.J."/>
            <person name="Yin Y."/>
            <person name="Lin M."/>
            <person name="Huang H."/>
            <person name="Deng H."/>
            <person name="Wang Z.W."/>
            <person name="Zhu S.L."/>
            <person name="Zhao X."/>
            <person name="Deng C."/>
            <person name="Niu S.C."/>
            <person name="Huang J."/>
            <person name="Wang M."/>
            <person name="Liu G.H."/>
            <person name="Yang H.J."/>
            <person name="Xiao X.J."/>
            <person name="Hsiao Y.Y."/>
            <person name="Wu W.L."/>
            <person name="Chen Y.Y."/>
            <person name="Mitsuda N."/>
            <person name="Ohme-Takagi M."/>
            <person name="Luo Y.B."/>
            <person name="Van de Peer Y."/>
            <person name="Liu Z.J."/>
        </authorList>
    </citation>
    <scope>NUCLEOTIDE SEQUENCE [LARGE SCALE GENOMIC DNA]</scope>
    <source>
        <tissue evidence="2">The whole plant</tissue>
    </source>
</reference>
<feature type="compositionally biased region" description="Basic and acidic residues" evidence="1">
    <location>
        <begin position="328"/>
        <end position="345"/>
    </location>
</feature>
<feature type="region of interest" description="Disordered" evidence="1">
    <location>
        <begin position="294"/>
        <end position="376"/>
    </location>
</feature>
<evidence type="ECO:0000313" key="3">
    <source>
        <dbReference type="Proteomes" id="UP000233837"/>
    </source>
</evidence>
<gene>
    <name evidence="2" type="ORF">MA16_Dca025954</name>
</gene>
<organism evidence="2 3">
    <name type="scientific">Dendrobium catenatum</name>
    <dbReference type="NCBI Taxonomy" id="906689"/>
    <lineage>
        <taxon>Eukaryota</taxon>
        <taxon>Viridiplantae</taxon>
        <taxon>Streptophyta</taxon>
        <taxon>Embryophyta</taxon>
        <taxon>Tracheophyta</taxon>
        <taxon>Spermatophyta</taxon>
        <taxon>Magnoliopsida</taxon>
        <taxon>Liliopsida</taxon>
        <taxon>Asparagales</taxon>
        <taxon>Orchidaceae</taxon>
        <taxon>Epidendroideae</taxon>
        <taxon>Malaxideae</taxon>
        <taxon>Dendrobiinae</taxon>
        <taxon>Dendrobium</taxon>
    </lineage>
</organism>
<feature type="compositionally biased region" description="Polar residues" evidence="1">
    <location>
        <begin position="210"/>
        <end position="237"/>
    </location>
</feature>
<protein>
    <submittedName>
        <fullName evidence="2">Uncharacterized protein</fullName>
    </submittedName>
</protein>
<feature type="compositionally biased region" description="Polar residues" evidence="1">
    <location>
        <begin position="176"/>
        <end position="202"/>
    </location>
</feature>
<keyword evidence="3" id="KW-1185">Reference proteome</keyword>
<reference evidence="2 3" key="2">
    <citation type="journal article" date="2017" name="Nature">
        <title>The Apostasia genome and the evolution of orchids.</title>
        <authorList>
            <person name="Zhang G.Q."/>
            <person name="Liu K.W."/>
            <person name="Li Z."/>
            <person name="Lohaus R."/>
            <person name="Hsiao Y.Y."/>
            <person name="Niu S.C."/>
            <person name="Wang J.Y."/>
            <person name="Lin Y.C."/>
            <person name="Xu Q."/>
            <person name="Chen L.J."/>
            <person name="Yoshida K."/>
            <person name="Fujiwara S."/>
            <person name="Wang Z.W."/>
            <person name="Zhang Y.Q."/>
            <person name="Mitsuda N."/>
            <person name="Wang M."/>
            <person name="Liu G.H."/>
            <person name="Pecoraro L."/>
            <person name="Huang H.X."/>
            <person name="Xiao X.J."/>
            <person name="Lin M."/>
            <person name="Wu X.Y."/>
            <person name="Wu W.L."/>
            <person name="Chen Y.Y."/>
            <person name="Chang S.B."/>
            <person name="Sakamoto S."/>
            <person name="Ohme-Takagi M."/>
            <person name="Yagi M."/>
            <person name="Zeng S.J."/>
            <person name="Shen C.Y."/>
            <person name="Yeh C.M."/>
            <person name="Luo Y.B."/>
            <person name="Tsai W.C."/>
            <person name="Van de Peer Y."/>
            <person name="Liu Z.J."/>
        </authorList>
    </citation>
    <scope>NUCLEOTIDE SEQUENCE [LARGE SCALE GENOMIC DNA]</scope>
    <source>
        <tissue evidence="2">The whole plant</tissue>
    </source>
</reference>
<proteinExistence type="predicted"/>
<accession>A0A2I0W4T6</accession>
<feature type="region of interest" description="Disordered" evidence="1">
    <location>
        <begin position="166"/>
        <end position="259"/>
    </location>
</feature>
<evidence type="ECO:0000256" key="1">
    <source>
        <dbReference type="SAM" id="MobiDB-lite"/>
    </source>
</evidence>
<feature type="compositionally biased region" description="Basic and acidic residues" evidence="1">
    <location>
        <begin position="294"/>
        <end position="305"/>
    </location>
</feature>
<dbReference type="Proteomes" id="UP000233837">
    <property type="component" value="Unassembled WGS sequence"/>
</dbReference>
<evidence type="ECO:0000313" key="2">
    <source>
        <dbReference type="EMBL" id="PKU70674.1"/>
    </source>
</evidence>
<name>A0A2I0W4T6_9ASPA</name>
<dbReference type="EMBL" id="KZ502922">
    <property type="protein sequence ID" value="PKU70674.1"/>
    <property type="molecule type" value="Genomic_DNA"/>
</dbReference>
<sequence length="376" mass="40494">MLDAQADVPLAGWPWAQLAFKDSMVRGILQFAPHIAFRCALHRCESRDIHCRESCQSIWRATTPHPTKPIMGLCFKIPLALRCADFRVHPSFITSTPHRGDEAMTPVDFISAARAAAFFNGLNGLLTESRAANRPHHSDLNTSPDHSIGSSKSCMLVAHQACADEASGGDVDMDSTETTSIGETAGLQQLVGTVTPSPGSGRSDTEVFAGTSSSNGAGQSSLVSPSTPTALPTPNSDSAEDERLYGPWNVVPPHMGRKTQKKVQTVERYLLGENIPRQVELSKIKEPVGRQLKENFRPSRGDKKPGVTHPLLFSAGARMADSRPTSSRSERPKLGASKAHFDKELQSLGPIEEAPRKRRKDGSVVASGGDASPMVD</sequence>
<dbReference type="AlphaFoldDB" id="A0A2I0W4T6"/>